<evidence type="ECO:0000256" key="3">
    <source>
        <dbReference type="RuleBase" id="RU364000"/>
    </source>
</evidence>
<dbReference type="GO" id="GO:0016491">
    <property type="term" value="F:oxidoreductase activity"/>
    <property type="evidence" value="ECO:0007669"/>
    <property type="project" value="UniProtKB-KW"/>
</dbReference>
<dbReference type="PANTHER" id="PTHR44154">
    <property type="entry name" value="QUINONE OXIDOREDUCTASE"/>
    <property type="match status" value="1"/>
</dbReference>
<dbReference type="Gene3D" id="3.40.50.720">
    <property type="entry name" value="NAD(P)-binding Rossmann-like Domain"/>
    <property type="match status" value="1"/>
</dbReference>
<organism evidence="5 6">
    <name type="scientific">Paucilactobacillus wasatchensis</name>
    <dbReference type="NCBI Taxonomy" id="1335616"/>
    <lineage>
        <taxon>Bacteria</taxon>
        <taxon>Bacillati</taxon>
        <taxon>Bacillota</taxon>
        <taxon>Bacilli</taxon>
        <taxon>Lactobacillales</taxon>
        <taxon>Lactobacillaceae</taxon>
        <taxon>Paucilactobacillus</taxon>
    </lineage>
</organism>
<dbReference type="GO" id="GO:0008270">
    <property type="term" value="F:zinc ion binding"/>
    <property type="evidence" value="ECO:0007669"/>
    <property type="project" value="InterPro"/>
</dbReference>
<dbReference type="PATRIC" id="fig|1335616.4.peg.636"/>
<dbReference type="InterPro" id="IPR014182">
    <property type="entry name" value="ADH_Zn_typ-1"/>
</dbReference>
<reference evidence="5 6" key="1">
    <citation type="submission" date="2013-08" db="EMBL/GenBank/DDBJ databases">
        <title>Lactobacillus wasatchii sp. WDC04, a late gas producing bacteria isolated from aged chedder cheese.</title>
        <authorList>
            <person name="Oberg C.J."/>
            <person name="Culumber M."/>
            <person name="McMahon D.J."/>
            <person name="Broadbent J.R."/>
            <person name="Oberg T.S."/>
            <person name="Ortaki F."/>
        </authorList>
    </citation>
    <scope>NUCLEOTIDE SEQUENCE [LARGE SCALE GENOMIC DNA]</scope>
    <source>
        <strain evidence="5 6">WDC04</strain>
    </source>
</reference>
<feature type="domain" description="Enoyl reductase (ER)" evidence="4">
    <location>
        <begin position="12"/>
        <end position="333"/>
    </location>
</feature>
<accession>A0A0D0YWV1</accession>
<dbReference type="CDD" id="cd08252">
    <property type="entry name" value="AL_MDR"/>
    <property type="match status" value="1"/>
</dbReference>
<keyword evidence="3" id="KW-0479">Metal-binding</keyword>
<dbReference type="Pfam" id="PF08240">
    <property type="entry name" value="ADH_N"/>
    <property type="match status" value="1"/>
</dbReference>
<dbReference type="InterPro" id="IPR051603">
    <property type="entry name" value="Zinc-ADH_QOR/CCCR"/>
</dbReference>
<evidence type="ECO:0000256" key="2">
    <source>
        <dbReference type="ARBA" id="ARBA00022857"/>
    </source>
</evidence>
<proteinExistence type="inferred from homology"/>
<dbReference type="RefSeq" id="WP_044010345.1">
    <property type="nucleotide sequence ID" value="NZ_AWTT01000011.1"/>
</dbReference>
<dbReference type="InterPro" id="IPR013149">
    <property type="entry name" value="ADH-like_C"/>
</dbReference>
<protein>
    <recommendedName>
        <fullName evidence="3">Zinc-type alcohol dehydrogenase-like protein</fullName>
    </recommendedName>
</protein>
<keyword evidence="6" id="KW-1185">Reference proteome</keyword>
<comment type="caution">
    <text evidence="5">The sequence shown here is derived from an EMBL/GenBank/DDBJ whole genome shotgun (WGS) entry which is preliminary data.</text>
</comment>
<dbReference type="PANTHER" id="PTHR44154:SF1">
    <property type="entry name" value="QUINONE OXIDOREDUCTASE"/>
    <property type="match status" value="1"/>
</dbReference>
<dbReference type="Proteomes" id="UP000032279">
    <property type="component" value="Unassembled WGS sequence"/>
</dbReference>
<evidence type="ECO:0000256" key="1">
    <source>
        <dbReference type="ARBA" id="ARBA00010371"/>
    </source>
</evidence>
<dbReference type="OrthoDB" id="9792162at2"/>
<dbReference type="InterPro" id="IPR036291">
    <property type="entry name" value="NAD(P)-bd_dom_sf"/>
</dbReference>
<dbReference type="SUPFAM" id="SSF51735">
    <property type="entry name" value="NAD(P)-binding Rossmann-fold domains"/>
    <property type="match status" value="1"/>
</dbReference>
<name>A0A0D0YWV1_9LACO</name>
<evidence type="ECO:0000313" key="5">
    <source>
        <dbReference type="EMBL" id="KIS03729.1"/>
    </source>
</evidence>
<dbReference type="NCBIfam" id="TIGR02817">
    <property type="entry name" value="adh_fam_1"/>
    <property type="match status" value="1"/>
</dbReference>
<dbReference type="Gene3D" id="3.90.180.10">
    <property type="entry name" value="Medium-chain alcohol dehydrogenases, catalytic domain"/>
    <property type="match status" value="1"/>
</dbReference>
<dbReference type="STRING" id="1335616.WDC_0641"/>
<dbReference type="Pfam" id="PF00107">
    <property type="entry name" value="ADH_zinc_N"/>
    <property type="match status" value="1"/>
</dbReference>
<keyword evidence="3" id="KW-0862">Zinc</keyword>
<evidence type="ECO:0000259" key="4">
    <source>
        <dbReference type="SMART" id="SM00829"/>
    </source>
</evidence>
<sequence length="338" mass="36558">MKAIGIYEGAPSAKSQQFAEIELAKPVPTGDDLLVKVSAISVNPVDTKVRQATAVQSQLKILGYDAVGIIDSVGPKVTEYHRGDRVFYAGTNQRSGSNQEFQLVDARLVSLAPQKLSDADAAAMPLTMLTAYELIFEKFQAKFGPQANLGRTMLIINGAGGVGSSAIQLAKWAGFKVIATASRPETVEWVTKMGADLVVNHHHDLWQQLGDQYADKIDDIMILHSTENYFDVAAKLVRPLGHVGSIVETSKPVALGKLKDKAASFDWEFMFAKAKYEIEVESQGKILADLAKLLDSGAVASTRTQTINSISTTTLQQAHEQVEANKMVGKLVLVGPFN</sequence>
<keyword evidence="3" id="KW-0560">Oxidoreductase</keyword>
<dbReference type="InterPro" id="IPR020843">
    <property type="entry name" value="ER"/>
</dbReference>
<dbReference type="SUPFAM" id="SSF50129">
    <property type="entry name" value="GroES-like"/>
    <property type="match status" value="1"/>
</dbReference>
<dbReference type="AlphaFoldDB" id="A0A0D0YWV1"/>
<dbReference type="SMART" id="SM00829">
    <property type="entry name" value="PKS_ER"/>
    <property type="match status" value="1"/>
</dbReference>
<evidence type="ECO:0000313" key="6">
    <source>
        <dbReference type="Proteomes" id="UP000032279"/>
    </source>
</evidence>
<keyword evidence="2" id="KW-0521">NADP</keyword>
<gene>
    <name evidence="5" type="ORF">WDC_0641</name>
</gene>
<dbReference type="InterPro" id="IPR013154">
    <property type="entry name" value="ADH-like_N"/>
</dbReference>
<dbReference type="EMBL" id="AWTT01000011">
    <property type="protein sequence ID" value="KIS03729.1"/>
    <property type="molecule type" value="Genomic_DNA"/>
</dbReference>
<dbReference type="InterPro" id="IPR011032">
    <property type="entry name" value="GroES-like_sf"/>
</dbReference>
<comment type="similarity">
    <text evidence="1 3">Belongs to the zinc-containing alcohol dehydrogenase family. Quinone oxidoreductase subfamily.</text>
</comment>